<sequence>MKVGDYMEFDLNKLEATFKPSMTPSGPIEGRKYTLTHSDTTDMLFLDIGPEYNYSAINEELRDELIGKYKRYGYNSYILIFYAYVGDSDYFAVSMKYNDFKYHLRSALQAIFYGDKDLLNEHDFLLDTPIYVKFDSEIAIFDNYECYGYVRDYIL</sequence>
<dbReference type="InterPro" id="IPR024438">
    <property type="entry name" value="Staygreen"/>
</dbReference>
<dbReference type="Pfam" id="PF12638">
    <property type="entry name" value="Staygreen"/>
    <property type="match status" value="1"/>
</dbReference>
<dbReference type="Proteomes" id="UP001235030">
    <property type="component" value="Chromosome"/>
</dbReference>
<proteinExistence type="predicted"/>
<keyword evidence="1" id="KW-0809">Transit peptide</keyword>
<reference evidence="3 4" key="1">
    <citation type="submission" date="2022-07" db="EMBL/GenBank/DDBJ databases">
        <title>Genome sequence of Terrisporobacter mayombei DSM6539.</title>
        <authorList>
            <person name="Boeer T."/>
            <person name="Bengelsdorf F.R."/>
            <person name="Daniel R."/>
            <person name="Poehlein A."/>
        </authorList>
    </citation>
    <scope>NUCLEOTIDE SEQUENCE [LARGE SCALE GENOMIC DNA]</scope>
    <source>
        <strain evidence="3 4">DSM 6539</strain>
    </source>
</reference>
<protein>
    <recommendedName>
        <fullName evidence="2">Staygreen protein domain-containing protein</fullName>
    </recommendedName>
</protein>
<dbReference type="PANTHER" id="PTHR31750:SF4">
    <property type="entry name" value="LP06106P"/>
    <property type="match status" value="1"/>
</dbReference>
<accession>A0ABY9PYM1</accession>
<evidence type="ECO:0000256" key="1">
    <source>
        <dbReference type="ARBA" id="ARBA00022946"/>
    </source>
</evidence>
<keyword evidence="4" id="KW-1185">Reference proteome</keyword>
<dbReference type="PANTHER" id="PTHR31750">
    <property type="entry name" value="PROTEIN STAY-GREEN 1, CHLOROPLASTIC-RELATED"/>
    <property type="match status" value="1"/>
</dbReference>
<evidence type="ECO:0000313" key="4">
    <source>
        <dbReference type="Proteomes" id="UP001235030"/>
    </source>
</evidence>
<gene>
    <name evidence="3" type="ORF">TEMA_11320</name>
</gene>
<evidence type="ECO:0000259" key="2">
    <source>
        <dbReference type="Pfam" id="PF12638"/>
    </source>
</evidence>
<organism evidence="3 4">
    <name type="scientific">Terrisporobacter mayombei</name>
    <dbReference type="NCBI Taxonomy" id="1541"/>
    <lineage>
        <taxon>Bacteria</taxon>
        <taxon>Bacillati</taxon>
        <taxon>Bacillota</taxon>
        <taxon>Clostridia</taxon>
        <taxon>Peptostreptococcales</taxon>
        <taxon>Peptostreptococcaceae</taxon>
        <taxon>Terrisporobacter</taxon>
    </lineage>
</organism>
<dbReference type="EMBL" id="CP101637">
    <property type="protein sequence ID" value="WMT80810.1"/>
    <property type="molecule type" value="Genomic_DNA"/>
</dbReference>
<feature type="domain" description="Staygreen protein" evidence="2">
    <location>
        <begin position="8"/>
        <end position="153"/>
    </location>
</feature>
<name>A0ABY9PYM1_9FIRM</name>
<evidence type="ECO:0000313" key="3">
    <source>
        <dbReference type="EMBL" id="WMT80810.1"/>
    </source>
</evidence>